<dbReference type="GO" id="GO:0003677">
    <property type="term" value="F:DNA binding"/>
    <property type="evidence" value="ECO:0007669"/>
    <property type="project" value="InterPro"/>
</dbReference>
<dbReference type="PROSITE" id="PS51299">
    <property type="entry name" value="HTH_APSES"/>
    <property type="match status" value="1"/>
</dbReference>
<proteinExistence type="predicted"/>
<accession>A0A8H7NPI0</accession>
<dbReference type="InterPro" id="IPR051642">
    <property type="entry name" value="SWI6-like"/>
</dbReference>
<gene>
    <name evidence="3" type="ORF">IM811_001235</name>
</gene>
<feature type="region of interest" description="Disordered" evidence="1">
    <location>
        <begin position="285"/>
        <end position="413"/>
    </location>
</feature>
<dbReference type="GO" id="GO:0033309">
    <property type="term" value="C:SBF transcription complex"/>
    <property type="evidence" value="ECO:0007669"/>
    <property type="project" value="TreeGrafter"/>
</dbReference>
<protein>
    <recommendedName>
        <fullName evidence="2">HTH APSES-type domain-containing protein</fullName>
    </recommendedName>
</protein>
<evidence type="ECO:0000259" key="2">
    <source>
        <dbReference type="PROSITE" id="PS51299"/>
    </source>
</evidence>
<dbReference type="EMBL" id="JADCTT010000001">
    <property type="protein sequence ID" value="KAF9759541.1"/>
    <property type="molecule type" value="Genomic_DNA"/>
</dbReference>
<dbReference type="Gene3D" id="3.10.260.10">
    <property type="entry name" value="Transcription regulator HTH, APSES-type DNA-binding domain"/>
    <property type="match status" value="1"/>
</dbReference>
<dbReference type="GO" id="GO:0030907">
    <property type="term" value="C:MBF transcription complex"/>
    <property type="evidence" value="ECO:0007669"/>
    <property type="project" value="TreeGrafter"/>
</dbReference>
<feature type="compositionally biased region" description="Polar residues" evidence="1">
    <location>
        <begin position="285"/>
        <end position="306"/>
    </location>
</feature>
<dbReference type="GO" id="GO:0000981">
    <property type="term" value="F:DNA-binding transcription factor activity, RNA polymerase II-specific"/>
    <property type="evidence" value="ECO:0007669"/>
    <property type="project" value="UniProtKB-ARBA"/>
</dbReference>
<evidence type="ECO:0000313" key="4">
    <source>
        <dbReference type="Proteomes" id="UP000616885"/>
    </source>
</evidence>
<evidence type="ECO:0000256" key="1">
    <source>
        <dbReference type="SAM" id="MobiDB-lite"/>
    </source>
</evidence>
<feature type="compositionally biased region" description="Polar residues" evidence="1">
    <location>
        <begin position="334"/>
        <end position="344"/>
    </location>
</feature>
<dbReference type="AlphaFoldDB" id="A0A8H7NPI0"/>
<reference evidence="3" key="1">
    <citation type="submission" date="2020-10" db="EMBL/GenBank/DDBJ databases">
        <title>High-Quality Genome Resource of Clonostachys rosea strain S41 by Oxford Nanopore Long-Read Sequencing.</title>
        <authorList>
            <person name="Wang H."/>
        </authorList>
    </citation>
    <scope>NUCLEOTIDE SEQUENCE</scope>
    <source>
        <strain evidence="3">S41</strain>
    </source>
</reference>
<dbReference type="InterPro" id="IPR036887">
    <property type="entry name" value="HTH_APSES_sf"/>
</dbReference>
<dbReference type="PANTHER" id="PTHR43828:SF5">
    <property type="entry name" value="TRANSCRIPTIONAL REPRESSOR XBP1"/>
    <property type="match status" value="1"/>
</dbReference>
<feature type="domain" description="HTH APSES-type" evidence="2">
    <location>
        <begin position="144"/>
        <end position="259"/>
    </location>
</feature>
<dbReference type="InterPro" id="IPR003163">
    <property type="entry name" value="Tscrpt_reg_HTH_APSES-type"/>
</dbReference>
<comment type="caution">
    <text evidence="3">The sequence shown here is derived from an EMBL/GenBank/DDBJ whole genome shotgun (WGS) entry which is preliminary data.</text>
</comment>
<dbReference type="SUPFAM" id="SSF54616">
    <property type="entry name" value="DNA-binding domain of Mlu1-box binding protein MBP1"/>
    <property type="match status" value="1"/>
</dbReference>
<name>A0A8H7NPI0_BIOOC</name>
<organism evidence="3 4">
    <name type="scientific">Bionectria ochroleuca</name>
    <name type="common">Gliocladium roseum</name>
    <dbReference type="NCBI Taxonomy" id="29856"/>
    <lineage>
        <taxon>Eukaryota</taxon>
        <taxon>Fungi</taxon>
        <taxon>Dikarya</taxon>
        <taxon>Ascomycota</taxon>
        <taxon>Pezizomycotina</taxon>
        <taxon>Sordariomycetes</taxon>
        <taxon>Hypocreomycetidae</taxon>
        <taxon>Hypocreales</taxon>
        <taxon>Bionectriaceae</taxon>
        <taxon>Clonostachys</taxon>
    </lineage>
</organism>
<evidence type="ECO:0000313" key="3">
    <source>
        <dbReference type="EMBL" id="KAF9759541.1"/>
    </source>
</evidence>
<sequence>MSQTSSTHRMRSIDKFCIVAFVQCFAYSLPGKTPTGVPFPDRYTSSEISILATIGLGAIITIVGLERLNDSWTGPATVPPKKKSRDSSDLTYTKPQGVIKYPPFESLDREAYSQIQNFGIYPFGEIGQYCAHIPYSSDKRTFSRRQDGRASMVIFVYRFTDPSDNRAYDVMWDYVGGFVRISPFFKSRGHKKTGPAKMLDLNKGLRDVTFHMTGGNRVAQGYWVPYQCARAVCATFCYPIAGALIPIFGPTFPDDCIRPGTTLFGRMVIDERLIREASHEITAYRHSSLSLTKRPTSYPRQGYQPTEHSRQRSEQDLIINPFLGADSRNHRTSESIQHSRSASGSMPWPDQYGTGFGPPLTDENHLPSINSEPEQELPTHHPNTLFTPVRQPKIDQGSALPTTQKRGRTENDTRYWLRHPESQERPKRPRLEAEADIQSRVPTAPRMNVQNAVPVLPSHTPLGCSLESRPCDQIQLDPRLIQTQPEPRHTIALDGRNYSYEEMEAAAVLMNIGNYYRNQAMGSDPIEPRPRYGSV</sequence>
<dbReference type="PANTHER" id="PTHR43828">
    <property type="entry name" value="ASPARAGINASE"/>
    <property type="match status" value="1"/>
</dbReference>
<dbReference type="Proteomes" id="UP000616885">
    <property type="component" value="Unassembled WGS sequence"/>
</dbReference>